<dbReference type="InterPro" id="IPR051205">
    <property type="entry name" value="UbiH/COQ6_monooxygenase"/>
</dbReference>
<evidence type="ECO:0000256" key="8">
    <source>
        <dbReference type="SAM" id="Phobius"/>
    </source>
</evidence>
<dbReference type="GO" id="GO:0016705">
    <property type="term" value="F:oxidoreductase activity, acting on paired donors, with incorporation or reduction of molecular oxygen"/>
    <property type="evidence" value="ECO:0007669"/>
    <property type="project" value="InterPro"/>
</dbReference>
<evidence type="ECO:0000256" key="2">
    <source>
        <dbReference type="ARBA" id="ARBA00005349"/>
    </source>
</evidence>
<keyword evidence="8" id="KW-0812">Transmembrane</keyword>
<keyword evidence="6" id="KW-0503">Monooxygenase</keyword>
<reference evidence="10 11" key="1">
    <citation type="submission" date="2017-03" db="EMBL/GenBank/DDBJ databases">
        <title>Genomes of endolithic fungi from Antarctica.</title>
        <authorList>
            <person name="Coleine C."/>
            <person name="Masonjones S."/>
            <person name="Stajich J.E."/>
        </authorList>
    </citation>
    <scope>NUCLEOTIDE SEQUENCE [LARGE SCALE GENOMIC DNA]</scope>
    <source>
        <strain evidence="10 11">CCFEE 5311</strain>
    </source>
</reference>
<proteinExistence type="inferred from homology"/>
<dbReference type="EMBL" id="NAJP01000035">
    <property type="protein sequence ID" value="TKA40084.1"/>
    <property type="molecule type" value="Genomic_DNA"/>
</dbReference>
<dbReference type="GO" id="GO:0071949">
    <property type="term" value="F:FAD binding"/>
    <property type="evidence" value="ECO:0007669"/>
    <property type="project" value="InterPro"/>
</dbReference>
<gene>
    <name evidence="10" type="ORF">B0A54_08872</name>
</gene>
<dbReference type="STRING" id="329885.A0A4U0UVJ0"/>
<dbReference type="Pfam" id="PF01494">
    <property type="entry name" value="FAD_binding_3"/>
    <property type="match status" value="1"/>
</dbReference>
<keyword evidence="5" id="KW-0560">Oxidoreductase</keyword>
<evidence type="ECO:0000256" key="1">
    <source>
        <dbReference type="ARBA" id="ARBA00001974"/>
    </source>
</evidence>
<dbReference type="InterPro" id="IPR010971">
    <property type="entry name" value="UbiH/COQ6"/>
</dbReference>
<comment type="cofactor">
    <cofactor evidence="1">
        <name>FAD</name>
        <dbReference type="ChEBI" id="CHEBI:57692"/>
    </cofactor>
</comment>
<evidence type="ECO:0000313" key="10">
    <source>
        <dbReference type="EMBL" id="TKA40084.1"/>
    </source>
</evidence>
<dbReference type="FunFam" id="3.50.50.60:FF:000021">
    <property type="entry name" value="Ubiquinone biosynthesis monooxygenase COQ6"/>
    <property type="match status" value="1"/>
</dbReference>
<dbReference type="SUPFAM" id="SSF52058">
    <property type="entry name" value="L domain-like"/>
    <property type="match status" value="1"/>
</dbReference>
<protein>
    <recommendedName>
        <fullName evidence="9">FAD-binding domain-containing protein</fullName>
    </recommendedName>
</protein>
<sequence length="793" mass="84720">MDIPGLETVQGDFIAANNSLLTTLSSSTFSVITGTVLFQNLPFLTNLTLPNWISSGTLHFDTVPEPTVHDFQQNGQQVNNLIVRNTTFAFLAGLALQGAQMDTLEIVDNPFLQIVNLQMGNISQSATITGSSADLVVMLPNLTYAYELNILNGSQVVLPRLQAVNGGMSIGSIKSPNVSAPALTFVGGDLDISDCGLSELDMNQLVNVQGSVNLENNAQLADLSGLSTLSVVGGLTTLPSLRRVQGNALISSTQALNCSDISSTLVQGTYTCHAASTSSTASPLHHGLTGGAIGGIVVGIVVALAILAAGISILYRRQQRGGREAQQQQEQSRVVEDPVHEVGTQQRRRDPAEKDGNAIFEVPGKWPDRGELPGSQSQPNEGGPGKSRAPYHAMDVWDGVSGSKIHFDSVDQQQTGLLDAVAEMIPGSRFQASRRKYEVEDVGVATMCENANTTSALLQRLHELDEERSKDRLIFDMLEKTRVESIDLGPESKDKESLDLSQWPIVTTSHGRIAARLLVGADGANSPVRQFADIPSPGWDYNQHGVVATLDLDQQSTAQNLRTAYQRFLPTGPVALLPLPGNKASLVWSTTPQHAAKLKTLSRPDFTAAVNAAFRLMPVDISYMLSPTSTTSPTDELAWRENATPAASTGLPRNFPRIASVQEGSIASFPLRMRHADTYTGHRIALIGDAAHTIHPLAGQGLNLGLADAEYLAQRIAYGVDHGMDVGSCWTLDGYNSDRWAKNNAVIGVVDKLSKIYGVGSGPVVWGRSAGVEVLERLGTLKGWMMGAAAGVK</sequence>
<feature type="domain" description="FAD-binding" evidence="9">
    <location>
        <begin position="661"/>
        <end position="742"/>
    </location>
</feature>
<dbReference type="InterPro" id="IPR002938">
    <property type="entry name" value="FAD-bd"/>
</dbReference>
<evidence type="ECO:0000256" key="3">
    <source>
        <dbReference type="ARBA" id="ARBA00022630"/>
    </source>
</evidence>
<evidence type="ECO:0000256" key="5">
    <source>
        <dbReference type="ARBA" id="ARBA00023002"/>
    </source>
</evidence>
<evidence type="ECO:0000259" key="9">
    <source>
        <dbReference type="Pfam" id="PF01494"/>
    </source>
</evidence>
<comment type="caution">
    <text evidence="10">The sequence shown here is derived from an EMBL/GenBank/DDBJ whole genome shotgun (WGS) entry which is preliminary data.</text>
</comment>
<dbReference type="PANTHER" id="PTHR43876:SF7">
    <property type="entry name" value="UBIQUINONE BIOSYNTHESIS MONOOXYGENASE COQ6, MITOCHONDRIAL"/>
    <property type="match status" value="1"/>
</dbReference>
<dbReference type="Gene3D" id="3.50.50.60">
    <property type="entry name" value="FAD/NAD(P)-binding domain"/>
    <property type="match status" value="2"/>
</dbReference>
<evidence type="ECO:0000256" key="4">
    <source>
        <dbReference type="ARBA" id="ARBA00022827"/>
    </source>
</evidence>
<comment type="similarity">
    <text evidence="2">Belongs to the UbiH/COQ6 family.</text>
</comment>
<dbReference type="Proteomes" id="UP000310066">
    <property type="component" value="Unassembled WGS sequence"/>
</dbReference>
<dbReference type="PROSITE" id="PS01304">
    <property type="entry name" value="UBIH"/>
    <property type="match status" value="1"/>
</dbReference>
<dbReference type="GO" id="GO:0005739">
    <property type="term" value="C:mitochondrion"/>
    <property type="evidence" value="ECO:0007669"/>
    <property type="project" value="TreeGrafter"/>
</dbReference>
<organism evidence="10 11">
    <name type="scientific">Friedmanniomyces endolithicus</name>
    <dbReference type="NCBI Taxonomy" id="329885"/>
    <lineage>
        <taxon>Eukaryota</taxon>
        <taxon>Fungi</taxon>
        <taxon>Dikarya</taxon>
        <taxon>Ascomycota</taxon>
        <taxon>Pezizomycotina</taxon>
        <taxon>Dothideomycetes</taxon>
        <taxon>Dothideomycetidae</taxon>
        <taxon>Mycosphaerellales</taxon>
        <taxon>Teratosphaeriaceae</taxon>
        <taxon>Friedmanniomyces</taxon>
    </lineage>
</organism>
<evidence type="ECO:0000256" key="7">
    <source>
        <dbReference type="SAM" id="MobiDB-lite"/>
    </source>
</evidence>
<dbReference type="AlphaFoldDB" id="A0A4U0UVJ0"/>
<evidence type="ECO:0000313" key="11">
    <source>
        <dbReference type="Proteomes" id="UP000310066"/>
    </source>
</evidence>
<dbReference type="InterPro" id="IPR018168">
    <property type="entry name" value="Ubi_Hdrlase_CS"/>
</dbReference>
<accession>A0A4U0UVJ0</accession>
<dbReference type="InterPro" id="IPR036188">
    <property type="entry name" value="FAD/NAD-bd_sf"/>
</dbReference>
<dbReference type="GO" id="GO:0004497">
    <property type="term" value="F:monooxygenase activity"/>
    <property type="evidence" value="ECO:0007669"/>
    <property type="project" value="UniProtKB-KW"/>
</dbReference>
<dbReference type="SUPFAM" id="SSF51905">
    <property type="entry name" value="FAD/NAD(P)-binding domain"/>
    <property type="match status" value="1"/>
</dbReference>
<keyword evidence="4" id="KW-0274">FAD</keyword>
<feature type="transmembrane region" description="Helical" evidence="8">
    <location>
        <begin position="292"/>
        <end position="315"/>
    </location>
</feature>
<keyword evidence="8" id="KW-0472">Membrane</keyword>
<dbReference type="PANTHER" id="PTHR43876">
    <property type="entry name" value="UBIQUINONE BIOSYNTHESIS MONOOXYGENASE COQ6, MITOCHONDRIAL"/>
    <property type="match status" value="1"/>
</dbReference>
<name>A0A4U0UVJ0_9PEZI</name>
<evidence type="ECO:0000256" key="6">
    <source>
        <dbReference type="ARBA" id="ARBA00023033"/>
    </source>
</evidence>
<dbReference type="OrthoDB" id="683240at2759"/>
<keyword evidence="8" id="KW-1133">Transmembrane helix</keyword>
<dbReference type="NCBIfam" id="TIGR01988">
    <property type="entry name" value="Ubi-OHases"/>
    <property type="match status" value="1"/>
</dbReference>
<feature type="region of interest" description="Disordered" evidence="7">
    <location>
        <begin position="324"/>
        <end position="392"/>
    </location>
</feature>
<dbReference type="GO" id="GO:0006744">
    <property type="term" value="P:ubiquinone biosynthetic process"/>
    <property type="evidence" value="ECO:0007669"/>
    <property type="project" value="InterPro"/>
</dbReference>
<feature type="compositionally biased region" description="Basic and acidic residues" evidence="7">
    <location>
        <begin position="347"/>
        <end position="356"/>
    </location>
</feature>
<keyword evidence="3" id="KW-0285">Flavoprotein</keyword>